<accession>A0ABP4X4N3</accession>
<sequence>MKTTMRTAAVLTTGLAAVAATTVPALAAAGAKATILAPTDGSTVTGTSVIVRGGYSAEASVREVRVALCKLNASDLCTAYLSNVDGTFVTSYKSLAATLSPNSQIAGSYTITGSNLDPGRYRAAAFVVTSDNPKSAPTTSTFTLQKDTTPPPTNAFITIAFGRSNWSVAAGGDCAIVPAGARTLEQNLQDLQSRGLKAQGGVILNRTDPTIRTCYQQQVLQPTWTDLTRMRESYGFTAVSQGMNYADMTKMTTDAQRFTESGATVPILNSKGFTRAWGMFNYPNNKMDADANRVVTKSFAFGRVYGTTVNTRAAVLTYPYLVKTVSVMGGRCNNKNLACYTMSVKNNQRTAPPSRLARILNPKANEWGVVQFYRVVEGSYGVMGGKDVAWDCTSTDWRNRWTSHPEIYCRNSFLEAIDGRSASATNADAAQVAVAWGRTPG</sequence>
<feature type="chain" id="PRO_5045865873" evidence="1">
    <location>
        <begin position="28"/>
        <end position="441"/>
    </location>
</feature>
<evidence type="ECO:0000256" key="1">
    <source>
        <dbReference type="SAM" id="SignalP"/>
    </source>
</evidence>
<organism evidence="2 3">
    <name type="scientific">Nostocoides vanveenii</name>
    <dbReference type="NCBI Taxonomy" id="330835"/>
    <lineage>
        <taxon>Bacteria</taxon>
        <taxon>Bacillati</taxon>
        <taxon>Actinomycetota</taxon>
        <taxon>Actinomycetes</taxon>
        <taxon>Micrococcales</taxon>
        <taxon>Intrasporangiaceae</taxon>
        <taxon>Nostocoides</taxon>
    </lineage>
</organism>
<comment type="caution">
    <text evidence="2">The sequence shown here is derived from an EMBL/GenBank/DDBJ whole genome shotgun (WGS) entry which is preliminary data.</text>
</comment>
<evidence type="ECO:0000313" key="2">
    <source>
        <dbReference type="EMBL" id="GAA1767512.1"/>
    </source>
</evidence>
<proteinExistence type="predicted"/>
<evidence type="ECO:0000313" key="3">
    <source>
        <dbReference type="Proteomes" id="UP001501475"/>
    </source>
</evidence>
<dbReference type="Proteomes" id="UP001501475">
    <property type="component" value="Unassembled WGS sequence"/>
</dbReference>
<protein>
    <submittedName>
        <fullName evidence="2">Uncharacterized protein</fullName>
    </submittedName>
</protein>
<gene>
    <name evidence="2" type="ORF">GCM10009810_27780</name>
</gene>
<reference evidence="3" key="1">
    <citation type="journal article" date="2019" name="Int. J. Syst. Evol. Microbiol.">
        <title>The Global Catalogue of Microorganisms (GCM) 10K type strain sequencing project: providing services to taxonomists for standard genome sequencing and annotation.</title>
        <authorList>
            <consortium name="The Broad Institute Genomics Platform"/>
            <consortium name="The Broad Institute Genome Sequencing Center for Infectious Disease"/>
            <person name="Wu L."/>
            <person name="Ma J."/>
        </authorList>
    </citation>
    <scope>NUCLEOTIDE SEQUENCE [LARGE SCALE GENOMIC DNA]</scope>
    <source>
        <strain evidence="3">JCM 15591</strain>
    </source>
</reference>
<name>A0ABP4X4N3_9MICO</name>
<dbReference type="EMBL" id="BAAAPN010000057">
    <property type="protein sequence ID" value="GAA1767512.1"/>
    <property type="molecule type" value="Genomic_DNA"/>
</dbReference>
<keyword evidence="1" id="KW-0732">Signal</keyword>
<keyword evidence="3" id="KW-1185">Reference proteome</keyword>
<feature type="signal peptide" evidence="1">
    <location>
        <begin position="1"/>
        <end position="27"/>
    </location>
</feature>